<evidence type="ECO:0000256" key="4">
    <source>
        <dbReference type="ARBA" id="ARBA00022692"/>
    </source>
</evidence>
<dbReference type="GO" id="GO:0045047">
    <property type="term" value="P:protein targeting to ER"/>
    <property type="evidence" value="ECO:0007669"/>
    <property type="project" value="TreeGrafter"/>
</dbReference>
<keyword evidence="6 9" id="KW-1133">Transmembrane helix</keyword>
<comment type="subcellular location">
    <subcellularLocation>
        <location evidence="1">Endoplasmic reticulum membrane</location>
        <topology evidence="1">Multi-pass membrane protein</topology>
    </subcellularLocation>
</comment>
<evidence type="ECO:0000256" key="8">
    <source>
        <dbReference type="ARBA" id="ARBA00045608"/>
    </source>
</evidence>
<dbReference type="PANTHER" id="PTHR13085">
    <property type="entry name" value="MICROSOMAL SIGNAL PEPTIDASE 25 KDA SUBUNIT"/>
    <property type="match status" value="1"/>
</dbReference>
<dbReference type="GO" id="GO:0005787">
    <property type="term" value="C:signal peptidase complex"/>
    <property type="evidence" value="ECO:0007669"/>
    <property type="project" value="InterPro"/>
</dbReference>
<reference evidence="10" key="1">
    <citation type="submission" date="2022-12" db="EMBL/GenBank/DDBJ databases">
        <authorList>
            <person name="Petersen C."/>
        </authorList>
    </citation>
    <scope>NUCLEOTIDE SEQUENCE</scope>
    <source>
        <strain evidence="10">IBT 35673</strain>
    </source>
</reference>
<keyword evidence="5" id="KW-0256">Endoplasmic reticulum</keyword>
<keyword evidence="4 9" id="KW-0812">Transmembrane</keyword>
<evidence type="ECO:0000256" key="1">
    <source>
        <dbReference type="ARBA" id="ARBA00004477"/>
    </source>
</evidence>
<evidence type="ECO:0000256" key="9">
    <source>
        <dbReference type="SAM" id="Phobius"/>
    </source>
</evidence>
<evidence type="ECO:0000256" key="7">
    <source>
        <dbReference type="ARBA" id="ARBA00023136"/>
    </source>
</evidence>
<evidence type="ECO:0000256" key="2">
    <source>
        <dbReference type="ARBA" id="ARBA00007324"/>
    </source>
</evidence>
<comment type="caution">
    <text evidence="10">The sequence shown here is derived from an EMBL/GenBank/DDBJ whole genome shotgun (WGS) entry which is preliminary data.</text>
</comment>
<keyword evidence="7 9" id="KW-0472">Membrane</keyword>
<name>A0A9W9Q8C5_PENBR</name>
<feature type="transmembrane region" description="Helical" evidence="9">
    <location>
        <begin position="157"/>
        <end position="180"/>
    </location>
</feature>
<organism evidence="10 11">
    <name type="scientific">Penicillium brevicompactum</name>
    <dbReference type="NCBI Taxonomy" id="5074"/>
    <lineage>
        <taxon>Eukaryota</taxon>
        <taxon>Fungi</taxon>
        <taxon>Dikarya</taxon>
        <taxon>Ascomycota</taxon>
        <taxon>Pezizomycotina</taxon>
        <taxon>Eurotiomycetes</taxon>
        <taxon>Eurotiomycetidae</taxon>
        <taxon>Eurotiales</taxon>
        <taxon>Aspergillaceae</taxon>
        <taxon>Penicillium</taxon>
    </lineage>
</organism>
<gene>
    <name evidence="10" type="ORF">N7452_009170</name>
</gene>
<reference evidence="10" key="2">
    <citation type="journal article" date="2023" name="IMA Fungus">
        <title>Comparative genomic study of the Penicillium genus elucidates a diverse pangenome and 15 lateral gene transfer events.</title>
        <authorList>
            <person name="Petersen C."/>
            <person name="Sorensen T."/>
            <person name="Nielsen M.R."/>
            <person name="Sondergaard T.E."/>
            <person name="Sorensen J.L."/>
            <person name="Fitzpatrick D.A."/>
            <person name="Frisvad J.C."/>
            <person name="Nielsen K.L."/>
        </authorList>
    </citation>
    <scope>NUCLEOTIDE SEQUENCE</scope>
    <source>
        <strain evidence="10">IBT 35673</strain>
    </source>
</reference>
<dbReference type="AlphaFoldDB" id="A0A9W9Q8C5"/>
<evidence type="ECO:0000313" key="11">
    <source>
        <dbReference type="Proteomes" id="UP001147695"/>
    </source>
</evidence>
<evidence type="ECO:0000313" key="10">
    <source>
        <dbReference type="EMBL" id="KAJ5328780.1"/>
    </source>
</evidence>
<evidence type="ECO:0000256" key="3">
    <source>
        <dbReference type="ARBA" id="ARBA00017057"/>
    </source>
</evidence>
<feature type="transmembrane region" description="Helical" evidence="9">
    <location>
        <begin position="127"/>
        <end position="145"/>
    </location>
</feature>
<dbReference type="Proteomes" id="UP001147695">
    <property type="component" value="Unassembled WGS sequence"/>
</dbReference>
<dbReference type="EMBL" id="JAPZBQ010000005">
    <property type="protein sequence ID" value="KAJ5328780.1"/>
    <property type="molecule type" value="Genomic_DNA"/>
</dbReference>
<evidence type="ECO:0000256" key="5">
    <source>
        <dbReference type="ARBA" id="ARBA00022824"/>
    </source>
</evidence>
<dbReference type="PANTHER" id="PTHR13085:SF0">
    <property type="entry name" value="SIGNAL PEPTIDASE COMPLEX SUBUNIT 2"/>
    <property type="match status" value="1"/>
</dbReference>
<proteinExistence type="inferred from homology"/>
<dbReference type="GO" id="GO:0006465">
    <property type="term" value="P:signal peptide processing"/>
    <property type="evidence" value="ECO:0007669"/>
    <property type="project" value="InterPro"/>
</dbReference>
<accession>A0A9W9Q8C5</accession>
<dbReference type="Pfam" id="PF06703">
    <property type="entry name" value="SPC25"/>
    <property type="match status" value="1"/>
</dbReference>
<comment type="function">
    <text evidence="8">Component of the signal peptidase complex (SPC) which catalyzes the cleavage of N-terminal signal sequences from nascent proteins as they are translocated into the lumen of the endoplasmic reticulum. Enhances the enzymatic activity of SPC and facilitates the interactions between different components of the translocation site.</text>
</comment>
<comment type="similarity">
    <text evidence="2">Belongs to the SPCS2 family.</text>
</comment>
<sequence>MIEDEINRGLITIVVSAGGGWKVEGAKERLRRRGLSLARASSSFLQRATPHLCPINKVHKSSSHDTTLCYLRRSSLIYLTTALMASNKVPVYSTNDLKSTSDDALLPYLTNLPAPYAFTPDHSKSNIRFVVGYSAVAIAGFTFYADRTLGWEATTSPWIIAAVATYFILNTFLTYWIWAVEAGEVYSGKRKTGETISVSSSAQKFSSIYKLHVVYKSAAGKVLQDKRYEAPFTTWFSAEGIFHPEPFRSWVASEIDVLRLAAKQTEKKSG</sequence>
<dbReference type="InterPro" id="IPR009582">
    <property type="entry name" value="Spc2/SPCS2"/>
</dbReference>
<evidence type="ECO:0000256" key="6">
    <source>
        <dbReference type="ARBA" id="ARBA00022989"/>
    </source>
</evidence>
<protein>
    <recommendedName>
        <fullName evidence="3">Signal peptidase complex subunit 2</fullName>
    </recommendedName>
</protein>